<evidence type="ECO:0000313" key="3">
    <source>
        <dbReference type="EMBL" id="AIX47890.1"/>
    </source>
</evidence>
<organismHost>
    <name type="scientific">Lepidoptera</name>
    <name type="common">moths &amp; butterflies</name>
    <dbReference type="NCBI Taxonomy" id="7088"/>
</organismHost>
<sequence length="299" mass="33635">MMALRRQTGGRLAPETRPAPAFARLAPQKRKSQAANGDGFRSAKLSRNVATLDLNAASLYRLLDLDDDAPAPRQVRRAYEAVVDRYGRAELRRLFRFARDALLDPDARSVYDQYQTFKGDKMRAGSLIPDLDAIEAELGRLRAALGERAGDRLARLVEAAPKKPPPRRLNKPQKNVAFNRVLIEWHPRPDNRDEVDEPTLRTHFAAYGDINALVMCNKRPGCALLEFASSESVTRAKSDDLYAVSDLTESTFLNQEFEQQLGALLSRVRNVQDQLESKQAVLAQLSPPRRVDERDDMVI</sequence>
<dbReference type="InterPro" id="IPR035979">
    <property type="entry name" value="RBD_domain_sf"/>
</dbReference>
<dbReference type="InterPro" id="IPR000504">
    <property type="entry name" value="RRM_dom"/>
</dbReference>
<feature type="domain" description="RRM" evidence="2">
    <location>
        <begin position="194"/>
        <end position="238"/>
    </location>
</feature>
<proteinExistence type="predicted"/>
<dbReference type="GO" id="GO:0003723">
    <property type="term" value="F:RNA binding"/>
    <property type="evidence" value="ECO:0007669"/>
    <property type="project" value="InterPro"/>
</dbReference>
<reference evidence="3" key="1">
    <citation type="journal article" date="2015" name="Genome Announc.">
        <title>Complete Genome Sequence of the Strain of Lymantria dispar Multiple Nucleopolyhedrovirus Found in the Gypsy Moth Biopesticide Virin-ENSh.</title>
        <authorList>
            <person name="Harrison R.L."/>
            <person name="Rowley D.L."/>
        </authorList>
    </citation>
    <scope>NUCLEOTIDE SEQUENCE</scope>
    <source>
        <strain evidence="3">3029</strain>
    </source>
</reference>
<evidence type="ECO:0000256" key="1">
    <source>
        <dbReference type="SAM" id="MobiDB-lite"/>
    </source>
</evidence>
<accession>A0A0A0Z106</accession>
<dbReference type="EMBL" id="MK411291">
    <property type="protein sequence ID" value="QCQ67303.1"/>
    <property type="molecule type" value="Genomic_DNA"/>
</dbReference>
<dbReference type="Pfam" id="PF00076">
    <property type="entry name" value="RRM_1"/>
    <property type="match status" value="1"/>
</dbReference>
<dbReference type="EMBL" id="MK411292">
    <property type="protein sequence ID" value="QCQ67463.1"/>
    <property type="molecule type" value="Genomic_DNA"/>
</dbReference>
<name>A0A0A0Z106_NPVLD</name>
<evidence type="ECO:0000259" key="2">
    <source>
        <dbReference type="Pfam" id="PF00076"/>
    </source>
</evidence>
<dbReference type="EMBL" id="MK411293">
    <property type="protein sequence ID" value="QCQ67622.1"/>
    <property type="molecule type" value="Genomic_DNA"/>
</dbReference>
<organism evidence="3">
    <name type="scientific">Lymantria dispar multicapsid nuclear polyhedrosis virus</name>
    <name type="common">LdMNPV</name>
    <dbReference type="NCBI Taxonomy" id="10449"/>
    <lineage>
        <taxon>Viruses</taxon>
        <taxon>Viruses incertae sedis</taxon>
        <taxon>Naldaviricetes</taxon>
        <taxon>Lefavirales</taxon>
        <taxon>Baculoviridae</taxon>
        <taxon>Alphabaculovirus</taxon>
        <taxon>Alphabaculovirus lydisparis</taxon>
    </lineage>
</organism>
<protein>
    <submittedName>
        <fullName evidence="3">BJDP</fullName>
    </submittedName>
</protein>
<evidence type="ECO:0000313" key="5">
    <source>
        <dbReference type="EMBL" id="QCQ67463.1"/>
    </source>
</evidence>
<dbReference type="InterPro" id="IPR012677">
    <property type="entry name" value="Nucleotide-bd_a/b_plait_sf"/>
</dbReference>
<feature type="region of interest" description="Disordered" evidence="1">
    <location>
        <begin position="1"/>
        <end position="40"/>
    </location>
</feature>
<dbReference type="EMBL" id="KM386655">
    <property type="protein sequence ID" value="AIX47890.1"/>
    <property type="molecule type" value="Genomic_DNA"/>
</dbReference>
<reference evidence="4" key="2">
    <citation type="submission" date="2019-01" db="EMBL/GenBank/DDBJ databases">
        <title>New Siberian Lymantria dispar nucleopolyhedrovirus strain forms single nucleocapsids within cubic polyhedra.</title>
        <authorList>
            <person name="Pavlushin S.V."/>
            <person name="Ilinsky Y.Y."/>
            <person name="Belousova I.A."/>
            <person name="Bayborodin S.I."/>
            <person name="Lunev E.A."/>
            <person name="Toshchakov S.V."/>
            <person name="Martemyanov V.V."/>
        </authorList>
    </citation>
    <scope>NUCLEOTIDE SEQUENCE</scope>
    <source>
        <strain evidence="4">LDMN_Nsk06_pass_01_repl_01</strain>
        <strain evidence="5">LDMN_Nsk07_pass_01_repl_02</strain>
        <strain evidence="6">LDMN_Nsk15_pass_02_repl_01</strain>
    </source>
</reference>
<evidence type="ECO:0000313" key="6">
    <source>
        <dbReference type="EMBL" id="QCQ67622.1"/>
    </source>
</evidence>
<dbReference type="Gene3D" id="3.30.70.330">
    <property type="match status" value="1"/>
</dbReference>
<dbReference type="SUPFAM" id="SSF54928">
    <property type="entry name" value="RNA-binding domain, RBD"/>
    <property type="match status" value="1"/>
</dbReference>
<evidence type="ECO:0000313" key="4">
    <source>
        <dbReference type="EMBL" id="QCQ67303.1"/>
    </source>
</evidence>